<reference evidence="1" key="1">
    <citation type="submission" date="2020-11" db="EMBL/GenBank/DDBJ databases">
        <authorList>
            <person name="Tran Van P."/>
        </authorList>
    </citation>
    <scope>NUCLEOTIDE SEQUENCE</scope>
</reference>
<name>A0A7R9PG31_TIMCA</name>
<evidence type="ECO:0000313" key="1">
    <source>
        <dbReference type="EMBL" id="CAD7582011.1"/>
    </source>
</evidence>
<proteinExistence type="predicted"/>
<sequence length="114" mass="12757">MHSHQPLIPPLCPVVCPQEPVDEVTEMLDRKKKEGLAYKRSFFVRMVSDPKIYNPKIAKSLASSHRRSMERETGAPVANGVTIQTPIASWISWPLAFLFQGVLDDVASSEVPVR</sequence>
<protein>
    <submittedName>
        <fullName evidence="1">(California timema) hypothetical protein</fullName>
    </submittedName>
</protein>
<dbReference type="AlphaFoldDB" id="A0A7R9PG31"/>
<accession>A0A7R9PG31</accession>
<dbReference type="EMBL" id="OE247426">
    <property type="protein sequence ID" value="CAD7582011.1"/>
    <property type="molecule type" value="Genomic_DNA"/>
</dbReference>
<organism evidence="1">
    <name type="scientific">Timema californicum</name>
    <name type="common">California timema</name>
    <name type="synonym">Walking stick</name>
    <dbReference type="NCBI Taxonomy" id="61474"/>
    <lineage>
        <taxon>Eukaryota</taxon>
        <taxon>Metazoa</taxon>
        <taxon>Ecdysozoa</taxon>
        <taxon>Arthropoda</taxon>
        <taxon>Hexapoda</taxon>
        <taxon>Insecta</taxon>
        <taxon>Pterygota</taxon>
        <taxon>Neoptera</taxon>
        <taxon>Polyneoptera</taxon>
        <taxon>Phasmatodea</taxon>
        <taxon>Timematodea</taxon>
        <taxon>Timematoidea</taxon>
        <taxon>Timematidae</taxon>
        <taxon>Timema</taxon>
    </lineage>
</organism>
<gene>
    <name evidence="1" type="ORF">TCMB3V08_LOCUS14544</name>
</gene>